<name>A0ABQ1M122_9BURK</name>
<accession>A0ABQ1M122</accession>
<evidence type="ECO:0000313" key="2">
    <source>
        <dbReference type="Proteomes" id="UP000602004"/>
    </source>
</evidence>
<proteinExistence type="predicted"/>
<keyword evidence="2" id="KW-1185">Reference proteome</keyword>
<protein>
    <submittedName>
        <fullName evidence="1">Uncharacterized protein</fullName>
    </submittedName>
</protein>
<sequence>MLLRLNEAGFTMKLVFRFEDELRANPHRVALSQALTLNASKPNVGLKGLHGLLGSPEWWESIQAGKMPLLFISGVVQRIYFSGQDEGGANNTLDLKLDDGSVRAVGIYVNNSENLKLFHIGCRVSIVYALDALKLQPAIDGGVNYSKIALEMAVSID</sequence>
<organism evidence="1 2">
    <name type="scientific">Paraburkholderia caffeinilytica</name>
    <dbReference type="NCBI Taxonomy" id="1761016"/>
    <lineage>
        <taxon>Bacteria</taxon>
        <taxon>Pseudomonadati</taxon>
        <taxon>Pseudomonadota</taxon>
        <taxon>Betaproteobacteria</taxon>
        <taxon>Burkholderiales</taxon>
        <taxon>Burkholderiaceae</taxon>
        <taxon>Paraburkholderia</taxon>
    </lineage>
</organism>
<dbReference type="Proteomes" id="UP000602004">
    <property type="component" value="Unassembled WGS sequence"/>
</dbReference>
<evidence type="ECO:0000313" key="1">
    <source>
        <dbReference type="EMBL" id="GGC31936.1"/>
    </source>
</evidence>
<reference evidence="2" key="1">
    <citation type="journal article" date="2019" name="Int. J. Syst. Evol. Microbiol.">
        <title>The Global Catalogue of Microorganisms (GCM) 10K type strain sequencing project: providing services to taxonomists for standard genome sequencing and annotation.</title>
        <authorList>
            <consortium name="The Broad Institute Genomics Platform"/>
            <consortium name="The Broad Institute Genome Sequencing Center for Infectious Disease"/>
            <person name="Wu L."/>
            <person name="Ma J."/>
        </authorList>
    </citation>
    <scope>NUCLEOTIDE SEQUENCE [LARGE SCALE GENOMIC DNA]</scope>
    <source>
        <strain evidence="2">CGMCC 1.15103</strain>
    </source>
</reference>
<dbReference type="RefSeq" id="WP_115783572.1">
    <property type="nucleotide sequence ID" value="NZ_BMHL01000002.1"/>
</dbReference>
<gene>
    <name evidence="1" type="ORF">GCM10011400_18240</name>
</gene>
<comment type="caution">
    <text evidence="1">The sequence shown here is derived from an EMBL/GenBank/DDBJ whole genome shotgun (WGS) entry which is preliminary data.</text>
</comment>
<dbReference type="EMBL" id="BMHL01000002">
    <property type="protein sequence ID" value="GGC31936.1"/>
    <property type="molecule type" value="Genomic_DNA"/>
</dbReference>